<feature type="transmembrane region" description="Helical" evidence="1">
    <location>
        <begin position="83"/>
        <end position="102"/>
    </location>
</feature>
<keyword evidence="1" id="KW-0472">Membrane</keyword>
<evidence type="ECO:0000313" key="3">
    <source>
        <dbReference type="Proteomes" id="UP000433101"/>
    </source>
</evidence>
<dbReference type="Proteomes" id="UP000433101">
    <property type="component" value="Unassembled WGS sequence"/>
</dbReference>
<dbReference type="InterPro" id="IPR011744">
    <property type="entry name" value="ATPase_gene1"/>
</dbReference>
<name>A0A7X3S9V8_9HYPH</name>
<dbReference type="NCBIfam" id="TIGR02230">
    <property type="entry name" value="ATPase_gene1"/>
    <property type="match status" value="1"/>
</dbReference>
<dbReference type="AlphaFoldDB" id="A0A7X3S9V8"/>
<dbReference type="EMBL" id="WUMV01000010">
    <property type="protein sequence ID" value="MXN67288.1"/>
    <property type="molecule type" value="Genomic_DNA"/>
</dbReference>
<keyword evidence="3" id="KW-1185">Reference proteome</keyword>
<sequence>MNANTNEDPREKGRADINHKGRKEMKEAIELRQERLERWQKEGERPLWKNLSMIGALGWLMVAPTLLGVAAGRWIDNRLGTGVQFSGALIFLGACLGFYLVCKRMNEK</sequence>
<protein>
    <submittedName>
        <fullName evidence="2">ATPase F0F1</fullName>
    </submittedName>
</protein>
<keyword evidence="1" id="KW-0812">Transmembrane</keyword>
<keyword evidence="1" id="KW-1133">Transmembrane helix</keyword>
<dbReference type="RefSeq" id="WP_160777538.1">
    <property type="nucleotide sequence ID" value="NZ_WUMV01000010.1"/>
</dbReference>
<accession>A0A7X3S9V8</accession>
<evidence type="ECO:0000256" key="1">
    <source>
        <dbReference type="SAM" id="Phobius"/>
    </source>
</evidence>
<proteinExistence type="predicted"/>
<gene>
    <name evidence="2" type="ORF">GR183_20460</name>
</gene>
<feature type="transmembrane region" description="Helical" evidence="1">
    <location>
        <begin position="51"/>
        <end position="71"/>
    </location>
</feature>
<evidence type="ECO:0000313" key="2">
    <source>
        <dbReference type="EMBL" id="MXN67288.1"/>
    </source>
</evidence>
<dbReference type="InterPro" id="IPR032820">
    <property type="entry name" value="ATPase_put"/>
</dbReference>
<organism evidence="2 3">
    <name type="scientific">Stappia sediminis</name>
    <dbReference type="NCBI Taxonomy" id="2692190"/>
    <lineage>
        <taxon>Bacteria</taxon>
        <taxon>Pseudomonadati</taxon>
        <taxon>Pseudomonadota</taxon>
        <taxon>Alphaproteobacteria</taxon>
        <taxon>Hyphomicrobiales</taxon>
        <taxon>Stappiaceae</taxon>
        <taxon>Stappia</taxon>
    </lineage>
</organism>
<comment type="caution">
    <text evidence="2">The sequence shown here is derived from an EMBL/GenBank/DDBJ whole genome shotgun (WGS) entry which is preliminary data.</text>
</comment>
<dbReference type="Pfam" id="PF09527">
    <property type="entry name" value="ATPase_gene1"/>
    <property type="match status" value="1"/>
</dbReference>
<reference evidence="2 3" key="1">
    <citation type="submission" date="2019-12" db="EMBL/GenBank/DDBJ databases">
        <authorList>
            <person name="Li M."/>
        </authorList>
    </citation>
    <scope>NUCLEOTIDE SEQUENCE [LARGE SCALE GENOMIC DNA]</scope>
    <source>
        <strain evidence="2 3">GBMRC 2046</strain>
    </source>
</reference>